<protein>
    <recommendedName>
        <fullName evidence="6">Sphingolipid long chain base-responsive protein LSP1</fullName>
    </recommendedName>
</protein>
<dbReference type="GO" id="GO:0070941">
    <property type="term" value="P:eisosome assembly"/>
    <property type="evidence" value="ECO:0007669"/>
    <property type="project" value="TreeGrafter"/>
</dbReference>
<dbReference type="PANTHER" id="PTHR31962">
    <property type="entry name" value="SPHINGOLIPID LONG CHAIN BASE-RESPONSIVE PROTEIN PIL1"/>
    <property type="match status" value="1"/>
</dbReference>
<dbReference type="PANTHER" id="PTHR31962:SF4">
    <property type="entry name" value="PRIMARY COMPONENT OF EISOSOMES (EUROFUNG)"/>
    <property type="match status" value="1"/>
</dbReference>
<dbReference type="InterPro" id="IPR027267">
    <property type="entry name" value="AH/BAR_dom_sf"/>
</dbReference>
<keyword evidence="5" id="KW-1185">Reference proteome</keyword>
<dbReference type="GO" id="GO:0005886">
    <property type="term" value="C:plasma membrane"/>
    <property type="evidence" value="ECO:0007669"/>
    <property type="project" value="TreeGrafter"/>
</dbReference>
<name>W9YP38_9EURO</name>
<feature type="coiled-coil region" evidence="2">
    <location>
        <begin position="150"/>
        <end position="177"/>
    </location>
</feature>
<dbReference type="AlphaFoldDB" id="W9YP38"/>
<dbReference type="RefSeq" id="XP_007722196.1">
    <property type="nucleotide sequence ID" value="XM_007724006.1"/>
</dbReference>
<evidence type="ECO:0000313" key="5">
    <source>
        <dbReference type="Proteomes" id="UP000019484"/>
    </source>
</evidence>
<keyword evidence="2" id="KW-0175">Coiled coil</keyword>
<evidence type="ECO:0000256" key="1">
    <source>
        <dbReference type="ARBA" id="ARBA00022553"/>
    </source>
</evidence>
<dbReference type="GO" id="GO:0006897">
    <property type="term" value="P:endocytosis"/>
    <property type="evidence" value="ECO:0007669"/>
    <property type="project" value="TreeGrafter"/>
</dbReference>
<dbReference type="eggNOG" id="ENOG502RCV0">
    <property type="taxonomic scope" value="Eukaryota"/>
</dbReference>
<reference evidence="4 5" key="1">
    <citation type="submission" date="2013-03" db="EMBL/GenBank/DDBJ databases">
        <title>The Genome Sequence of Capronia coronata CBS 617.96.</title>
        <authorList>
            <consortium name="The Broad Institute Genomics Platform"/>
            <person name="Cuomo C."/>
            <person name="de Hoog S."/>
            <person name="Gorbushina A."/>
            <person name="Walker B."/>
            <person name="Young S.K."/>
            <person name="Zeng Q."/>
            <person name="Gargeya S."/>
            <person name="Fitzgerald M."/>
            <person name="Haas B."/>
            <person name="Abouelleil A."/>
            <person name="Allen A.W."/>
            <person name="Alvarado L."/>
            <person name="Arachchi H.M."/>
            <person name="Berlin A.M."/>
            <person name="Chapman S.B."/>
            <person name="Gainer-Dewar J."/>
            <person name="Goldberg J."/>
            <person name="Griggs A."/>
            <person name="Gujja S."/>
            <person name="Hansen M."/>
            <person name="Howarth C."/>
            <person name="Imamovic A."/>
            <person name="Ireland A."/>
            <person name="Larimer J."/>
            <person name="McCowan C."/>
            <person name="Murphy C."/>
            <person name="Pearson M."/>
            <person name="Poon T.W."/>
            <person name="Priest M."/>
            <person name="Roberts A."/>
            <person name="Saif S."/>
            <person name="Shea T."/>
            <person name="Sisk P."/>
            <person name="Sykes S."/>
            <person name="Wortman J."/>
            <person name="Nusbaum C."/>
            <person name="Birren B."/>
        </authorList>
    </citation>
    <scope>NUCLEOTIDE SEQUENCE [LARGE SCALE GENOMIC DNA]</scope>
    <source>
        <strain evidence="4 5">CBS 617.96</strain>
    </source>
</reference>
<dbReference type="Gene3D" id="1.20.1270.60">
    <property type="entry name" value="Arfaptin homology (AH) domain/BAR domain"/>
    <property type="match status" value="1"/>
</dbReference>
<evidence type="ECO:0008006" key="6">
    <source>
        <dbReference type="Google" id="ProtNLM"/>
    </source>
</evidence>
<evidence type="ECO:0000256" key="2">
    <source>
        <dbReference type="SAM" id="Coils"/>
    </source>
</evidence>
<feature type="compositionally biased region" description="Basic and acidic residues" evidence="3">
    <location>
        <begin position="11"/>
        <end position="20"/>
    </location>
</feature>
<feature type="compositionally biased region" description="Polar residues" evidence="3">
    <location>
        <begin position="296"/>
        <end position="306"/>
    </location>
</feature>
<dbReference type="GO" id="GO:0008289">
    <property type="term" value="F:lipid binding"/>
    <property type="evidence" value="ECO:0007669"/>
    <property type="project" value="TreeGrafter"/>
</dbReference>
<dbReference type="InterPro" id="IPR028245">
    <property type="entry name" value="PIL1/LSP1"/>
</dbReference>
<evidence type="ECO:0000256" key="3">
    <source>
        <dbReference type="SAM" id="MobiDB-lite"/>
    </source>
</evidence>
<dbReference type="HOGENOM" id="CLU_046464_1_1_1"/>
<dbReference type="EMBL" id="AMWN01000002">
    <property type="protein sequence ID" value="EXJ94702.1"/>
    <property type="molecule type" value="Genomic_DNA"/>
</dbReference>
<dbReference type="Pfam" id="PF13805">
    <property type="entry name" value="Pil1"/>
    <property type="match status" value="1"/>
</dbReference>
<proteinExistence type="predicted"/>
<dbReference type="OrthoDB" id="5599269at2759"/>
<feature type="region of interest" description="Disordered" evidence="3">
    <location>
        <begin position="250"/>
        <end position="306"/>
    </location>
</feature>
<feature type="region of interest" description="Disordered" evidence="3">
    <location>
        <begin position="1"/>
        <end position="20"/>
    </location>
</feature>
<dbReference type="GeneID" id="19157995"/>
<dbReference type="Proteomes" id="UP000019484">
    <property type="component" value="Unassembled WGS sequence"/>
</dbReference>
<sequence>MNRALSIRSRKKDEHMKEAPKHTFSISTLRGIQQAELSKKLYKLIKTENHAIGAYETAGRERLSIASQLSDWGESTGDDAISDISDKIGVILSEIGEQEDLFAQNLEDYRSILKQIRNIESSVQPSRDQKAKISDEIQKLKYKEPSSPKIVTLEQELVRAEAQNLVAEAQLTNITRQKLKEAFDVHFAATVERAEKQVILARYGRRLLNLLDDTPVVPGDVRQPFEESNEARQILADAEQELLSWQPNLEPIQSNAGGLGSNLMPSDEPTQGTRTHTEVTEPVPAPPPTEKPAAESQGSHLESATA</sequence>
<keyword evidence="1" id="KW-0597">Phosphoprotein</keyword>
<accession>W9YP38</accession>
<dbReference type="FunFam" id="1.20.1270.60:FF:000005">
    <property type="entry name" value="Sphingolipid long chain base-responsive pil1"/>
    <property type="match status" value="1"/>
</dbReference>
<evidence type="ECO:0000313" key="4">
    <source>
        <dbReference type="EMBL" id="EXJ94702.1"/>
    </source>
</evidence>
<dbReference type="STRING" id="1182541.W9YP38"/>
<organism evidence="4 5">
    <name type="scientific">Capronia coronata CBS 617.96</name>
    <dbReference type="NCBI Taxonomy" id="1182541"/>
    <lineage>
        <taxon>Eukaryota</taxon>
        <taxon>Fungi</taxon>
        <taxon>Dikarya</taxon>
        <taxon>Ascomycota</taxon>
        <taxon>Pezizomycotina</taxon>
        <taxon>Eurotiomycetes</taxon>
        <taxon>Chaetothyriomycetidae</taxon>
        <taxon>Chaetothyriales</taxon>
        <taxon>Herpotrichiellaceae</taxon>
        <taxon>Capronia</taxon>
    </lineage>
</organism>
<comment type="caution">
    <text evidence="4">The sequence shown here is derived from an EMBL/GenBank/DDBJ whole genome shotgun (WGS) entry which is preliminary data.</text>
</comment>
<gene>
    <name evidence="4" type="ORF">A1O1_03099</name>
</gene>
<dbReference type="GO" id="GO:0036286">
    <property type="term" value="C:eisosome filament"/>
    <property type="evidence" value="ECO:0007669"/>
    <property type="project" value="TreeGrafter"/>
</dbReference>